<evidence type="ECO:0000256" key="3">
    <source>
        <dbReference type="ARBA" id="ARBA00011918"/>
    </source>
</evidence>
<evidence type="ECO:0000256" key="2">
    <source>
        <dbReference type="ARBA" id="ARBA00008711"/>
    </source>
</evidence>
<dbReference type="InterPro" id="IPR036388">
    <property type="entry name" value="WH-like_DNA-bd_sf"/>
</dbReference>
<dbReference type="GO" id="GO:0006281">
    <property type="term" value="P:DNA repair"/>
    <property type="evidence" value="ECO:0007669"/>
    <property type="project" value="UniProtKB-KW"/>
</dbReference>
<evidence type="ECO:0000256" key="1">
    <source>
        <dbReference type="ARBA" id="ARBA00001286"/>
    </source>
</evidence>
<dbReference type="SUPFAM" id="SSF53155">
    <property type="entry name" value="Methylated DNA-protein cysteine methyltransferase domain"/>
    <property type="match status" value="1"/>
</dbReference>
<dbReference type="Proteomes" id="UP000003028">
    <property type="component" value="Unassembled WGS sequence"/>
</dbReference>
<dbReference type="GO" id="GO:0003908">
    <property type="term" value="F:methylated-DNA-[protein]-cysteine S-methyltransferase activity"/>
    <property type="evidence" value="ECO:0007669"/>
    <property type="project" value="UniProtKB-EC"/>
</dbReference>
<comment type="similarity">
    <text evidence="2">Belongs to the MGMT family.</text>
</comment>
<dbReference type="GO" id="GO:0032259">
    <property type="term" value="P:methylation"/>
    <property type="evidence" value="ECO:0007669"/>
    <property type="project" value="UniProtKB-KW"/>
</dbReference>
<keyword evidence="7" id="KW-0234">DNA repair</keyword>
<dbReference type="EMBL" id="ACLK02000001">
    <property type="protein sequence ID" value="EFY09538.1"/>
    <property type="molecule type" value="Genomic_DNA"/>
</dbReference>
<comment type="catalytic activity">
    <reaction evidence="1">
        <text>a 4-O-methyl-thymidine in DNA + L-cysteinyl-[protein] = a thymidine in DNA + S-methyl-L-cysteinyl-[protein]</text>
        <dbReference type="Rhea" id="RHEA:53428"/>
        <dbReference type="Rhea" id="RHEA-COMP:10131"/>
        <dbReference type="Rhea" id="RHEA-COMP:10132"/>
        <dbReference type="Rhea" id="RHEA-COMP:13555"/>
        <dbReference type="Rhea" id="RHEA-COMP:13556"/>
        <dbReference type="ChEBI" id="CHEBI:29950"/>
        <dbReference type="ChEBI" id="CHEBI:82612"/>
        <dbReference type="ChEBI" id="CHEBI:137386"/>
        <dbReference type="ChEBI" id="CHEBI:137387"/>
        <dbReference type="EC" id="2.1.1.63"/>
    </reaction>
</comment>
<dbReference type="InterPro" id="IPR036217">
    <property type="entry name" value="MethylDNA_cys_MeTrfase_DNAb"/>
</dbReference>
<dbReference type="PROSITE" id="PS00374">
    <property type="entry name" value="MGMT"/>
    <property type="match status" value="1"/>
</dbReference>
<dbReference type="PANTHER" id="PTHR10815">
    <property type="entry name" value="METHYLATED-DNA--PROTEIN-CYSTEINE METHYLTRANSFERASE"/>
    <property type="match status" value="1"/>
</dbReference>
<dbReference type="AlphaFoldDB" id="E7FV22"/>
<feature type="domain" description="Methylated-DNA-[protein]-cysteine S-methyltransferase DNA binding" evidence="9">
    <location>
        <begin position="80"/>
        <end position="159"/>
    </location>
</feature>
<keyword evidence="4 10" id="KW-0489">Methyltransferase</keyword>
<evidence type="ECO:0000256" key="6">
    <source>
        <dbReference type="ARBA" id="ARBA00022763"/>
    </source>
</evidence>
<dbReference type="Gene3D" id="1.10.10.10">
    <property type="entry name" value="Winged helix-like DNA-binding domain superfamily/Winged helix DNA-binding domain"/>
    <property type="match status" value="1"/>
</dbReference>
<evidence type="ECO:0000256" key="7">
    <source>
        <dbReference type="ARBA" id="ARBA00023204"/>
    </source>
</evidence>
<evidence type="ECO:0000256" key="5">
    <source>
        <dbReference type="ARBA" id="ARBA00022679"/>
    </source>
</evidence>
<keyword evidence="6" id="KW-0227">DNA damage</keyword>
<dbReference type="STRING" id="1648.A2I91_05540"/>
<reference evidence="10" key="1">
    <citation type="submission" date="2011-01" db="EMBL/GenBank/DDBJ databases">
        <authorList>
            <person name="Muzny D."/>
            <person name="Qin X."/>
            <person name="Buhay C."/>
            <person name="Dugan-Rocha S."/>
            <person name="Ding Y."/>
            <person name="Chen G."/>
            <person name="Hawes A."/>
            <person name="Holder M."/>
            <person name="Jhangiani S."/>
            <person name="Johnson A."/>
            <person name="Khan Z."/>
            <person name="Li Z."/>
            <person name="Liu W."/>
            <person name="Liu X."/>
            <person name="Perez L."/>
            <person name="Shen H."/>
            <person name="Wang Q."/>
            <person name="Watt J."/>
            <person name="Xi L."/>
            <person name="Xin Y."/>
            <person name="Zhou J."/>
            <person name="Deng J."/>
            <person name="Jiang H."/>
            <person name="Liu Y."/>
            <person name="Qu J."/>
            <person name="Song X.-Z."/>
            <person name="Zhang L."/>
            <person name="Villasana D."/>
            <person name="Johnson A."/>
            <person name="Liu J."/>
            <person name="Liyanage D."/>
            <person name="Lorensuhewa L."/>
            <person name="Robinson T."/>
            <person name="Song A."/>
            <person name="Song B.-B."/>
            <person name="Dinh H."/>
            <person name="Thornton R."/>
            <person name="Coyle M."/>
            <person name="Francisco L."/>
            <person name="Jackson L."/>
            <person name="Javaid M."/>
            <person name="Korchina V."/>
            <person name="Kovar C."/>
            <person name="Mata R."/>
            <person name="Mathew T."/>
            <person name="Ngo R."/>
            <person name="Nguyen L."/>
            <person name="Nguyen N."/>
            <person name="Okwuonu G."/>
            <person name="Ongeri F."/>
            <person name="Pham C."/>
            <person name="Simmons D."/>
            <person name="Wilczek-Boney K."/>
            <person name="Hale W."/>
            <person name="Jakkamsetti A."/>
            <person name="Pham P."/>
            <person name="Ruth R."/>
            <person name="San Lucas F."/>
            <person name="Warren J."/>
            <person name="Zhang J."/>
            <person name="Zhao Z."/>
            <person name="Zhou C."/>
            <person name="Zhu D."/>
            <person name="Lee S."/>
            <person name="Bess C."/>
            <person name="Blankenburg K."/>
            <person name="Forbes L."/>
            <person name="Fu Q."/>
            <person name="Gubbala S."/>
            <person name="Hirani K."/>
            <person name="Jayaseelan J.C."/>
            <person name="Lara F."/>
            <person name="Munidasa M."/>
            <person name="Palculict T."/>
            <person name="Patil S."/>
            <person name="Pu L.-L."/>
            <person name="Saada N."/>
            <person name="Tang L."/>
            <person name="Weissenberger G."/>
            <person name="Zhu Y."/>
            <person name="Hemphill L."/>
            <person name="Shang Y."/>
            <person name="Youmans B."/>
            <person name="Ayvaz T."/>
            <person name="Ross M."/>
            <person name="Santibanez J."/>
            <person name="Aqrawi P."/>
            <person name="Gross S."/>
            <person name="Joshi V."/>
            <person name="Fowler G."/>
            <person name="Nazareth L."/>
            <person name="Reid J."/>
            <person name="Worley K."/>
            <person name="Petrosino J."/>
            <person name="Highlander S."/>
            <person name="Gibbs R."/>
        </authorList>
    </citation>
    <scope>NUCLEOTIDE SEQUENCE [LARGE SCALE GENOMIC DNA]</scope>
    <source>
        <strain evidence="10">ATCC 19414</strain>
    </source>
</reference>
<dbReference type="InterPro" id="IPR036631">
    <property type="entry name" value="MGMT_N_sf"/>
</dbReference>
<protein>
    <recommendedName>
        <fullName evidence="3">methylated-DNA--[protein]-cysteine S-methyltransferase</fullName>
        <ecNumber evidence="3">2.1.1.63</ecNumber>
    </recommendedName>
</protein>
<evidence type="ECO:0000313" key="10">
    <source>
        <dbReference type="EMBL" id="EFY09538.1"/>
    </source>
</evidence>
<dbReference type="NCBIfam" id="TIGR00589">
    <property type="entry name" value="ogt"/>
    <property type="match status" value="1"/>
</dbReference>
<gene>
    <name evidence="10" type="primary">ogt</name>
    <name evidence="10" type="ORF">HMPREF0357_10333</name>
</gene>
<dbReference type="FunFam" id="1.10.10.10:FF:000214">
    <property type="entry name" value="Methylated-DNA--protein-cysteine methyltransferase"/>
    <property type="match status" value="1"/>
</dbReference>
<dbReference type="EC" id="2.1.1.63" evidence="3"/>
<dbReference type="InterPro" id="IPR014048">
    <property type="entry name" value="MethylDNA_cys_MeTrfase_DNA-bd"/>
</dbReference>
<accession>E7FV22</accession>
<dbReference type="Pfam" id="PF01035">
    <property type="entry name" value="DNA_binding_1"/>
    <property type="match status" value="1"/>
</dbReference>
<keyword evidence="5 10" id="KW-0808">Transferase</keyword>
<evidence type="ECO:0000256" key="4">
    <source>
        <dbReference type="ARBA" id="ARBA00022603"/>
    </source>
</evidence>
<dbReference type="CDD" id="cd06445">
    <property type="entry name" value="ATase"/>
    <property type="match status" value="1"/>
</dbReference>
<dbReference type="InterPro" id="IPR001497">
    <property type="entry name" value="MethylDNA_cys_MeTrfase_AS"/>
</dbReference>
<dbReference type="SUPFAM" id="SSF46767">
    <property type="entry name" value="Methylated DNA-protein cysteine methyltransferase, C-terminal domain"/>
    <property type="match status" value="1"/>
</dbReference>
<comment type="caution">
    <text evidence="10">The sequence shown here is derived from an EMBL/GenBank/DDBJ whole genome shotgun (WGS) entry which is preliminary data.</text>
</comment>
<sequence length="162" mass="18571">MNMIGRICSIDSQEYLIVEQEGNVIFISTADDLEFFKRKFKVEHLQINTTSCEAIVCQLNEYIRGDRTQFDFPYKLLGTPFQCQVWEGLQEIPYGSAISYEGLSDILFETRKTRAVARAVSQNPLLLCVPCHRVIGKNGTLTGFRGGIELKERLLRLERDMN</sequence>
<organism evidence="10 11">
    <name type="scientific">Erysipelothrix rhusiopathiae ATCC 19414</name>
    <dbReference type="NCBI Taxonomy" id="525280"/>
    <lineage>
        <taxon>Bacteria</taxon>
        <taxon>Bacillati</taxon>
        <taxon>Bacillota</taxon>
        <taxon>Erysipelotrichia</taxon>
        <taxon>Erysipelotrichales</taxon>
        <taxon>Erysipelotrichaceae</taxon>
        <taxon>Erysipelothrix</taxon>
    </lineage>
</organism>
<keyword evidence="11" id="KW-1185">Reference proteome</keyword>
<name>E7FV22_ERYRH</name>
<evidence type="ECO:0000313" key="11">
    <source>
        <dbReference type="Proteomes" id="UP000003028"/>
    </source>
</evidence>
<evidence type="ECO:0000259" key="9">
    <source>
        <dbReference type="Pfam" id="PF01035"/>
    </source>
</evidence>
<comment type="catalytic activity">
    <reaction evidence="8">
        <text>a 6-O-methyl-2'-deoxyguanosine in DNA + L-cysteinyl-[protein] = S-methyl-L-cysteinyl-[protein] + a 2'-deoxyguanosine in DNA</text>
        <dbReference type="Rhea" id="RHEA:24000"/>
        <dbReference type="Rhea" id="RHEA-COMP:10131"/>
        <dbReference type="Rhea" id="RHEA-COMP:10132"/>
        <dbReference type="Rhea" id="RHEA-COMP:11367"/>
        <dbReference type="Rhea" id="RHEA-COMP:11368"/>
        <dbReference type="ChEBI" id="CHEBI:29950"/>
        <dbReference type="ChEBI" id="CHEBI:82612"/>
        <dbReference type="ChEBI" id="CHEBI:85445"/>
        <dbReference type="ChEBI" id="CHEBI:85448"/>
        <dbReference type="EC" id="2.1.1.63"/>
    </reaction>
</comment>
<dbReference type="PANTHER" id="PTHR10815:SF5">
    <property type="entry name" value="METHYLATED-DNA--PROTEIN-CYSTEINE METHYLTRANSFERASE"/>
    <property type="match status" value="1"/>
</dbReference>
<evidence type="ECO:0000256" key="8">
    <source>
        <dbReference type="ARBA" id="ARBA00049348"/>
    </source>
</evidence>
<proteinExistence type="inferred from homology"/>